<evidence type="ECO:0000313" key="10">
    <source>
        <dbReference type="Proteomes" id="UP001201701"/>
    </source>
</evidence>
<reference evidence="9 10" key="1">
    <citation type="submission" date="2022-02" db="EMBL/GenBank/DDBJ databases">
        <title>Draft genome sequence of Mezorhizobium retamae strain IRAMC:0171 isolated from Retama raetam nodules.</title>
        <authorList>
            <person name="Bengaied R."/>
            <person name="Sbissi I."/>
            <person name="Huber K."/>
            <person name="Ghodbane F."/>
            <person name="Nouioui I."/>
            <person name="Tarhouni M."/>
            <person name="Gtari M."/>
        </authorList>
    </citation>
    <scope>NUCLEOTIDE SEQUENCE [LARGE SCALE GENOMIC DNA]</scope>
    <source>
        <strain evidence="9 10">IRAMC:0171</strain>
    </source>
</reference>
<evidence type="ECO:0000256" key="5">
    <source>
        <dbReference type="ARBA" id="ARBA00023125"/>
    </source>
</evidence>
<keyword evidence="3" id="KW-0805">Transcription regulation</keyword>
<dbReference type="EMBL" id="JAKREW010000001">
    <property type="protein sequence ID" value="MCG7503928.1"/>
    <property type="molecule type" value="Genomic_DNA"/>
</dbReference>
<dbReference type="Proteomes" id="UP001201701">
    <property type="component" value="Unassembled WGS sequence"/>
</dbReference>
<comment type="subunit">
    <text evidence="2">Interacts transiently with the RNA polymerase catalytic core formed by RpoA, RpoB, RpoC and RpoZ (2 alpha, 1 beta, 1 beta' and 1 omega subunit) to form the RNA polymerase holoenzyme that can initiate transcription.</text>
</comment>
<dbReference type="PANTHER" id="PTHR43133:SF8">
    <property type="entry name" value="RNA POLYMERASE SIGMA FACTOR HI_1459-RELATED"/>
    <property type="match status" value="1"/>
</dbReference>
<evidence type="ECO:0000259" key="8">
    <source>
        <dbReference type="Pfam" id="PF08281"/>
    </source>
</evidence>
<keyword evidence="6" id="KW-0804">Transcription</keyword>
<dbReference type="SUPFAM" id="SSF88659">
    <property type="entry name" value="Sigma3 and sigma4 domains of RNA polymerase sigma factors"/>
    <property type="match status" value="1"/>
</dbReference>
<dbReference type="InterPro" id="IPR013324">
    <property type="entry name" value="RNA_pol_sigma_r3/r4-like"/>
</dbReference>
<dbReference type="InterPro" id="IPR007627">
    <property type="entry name" value="RNA_pol_sigma70_r2"/>
</dbReference>
<comment type="caution">
    <text evidence="9">The sequence shown here is derived from an EMBL/GenBank/DDBJ whole genome shotgun (WGS) entry which is preliminary data.</text>
</comment>
<evidence type="ECO:0000256" key="6">
    <source>
        <dbReference type="ARBA" id="ARBA00023163"/>
    </source>
</evidence>
<sequence length="301" mass="34199">MTEAQRARSRYNTELASLIAPLRPKLHRYCARMTGSAIEGEDVLQEALEKAVEAFPASVPLTNPEGWLFRIAHNAALDFLRRRRRIQAYETAAGLEMSAELPADADRRIAATASLRTFMQLPTRERSCVILMDVLGYSLSEIGAVTQMSIPAIKALLHRGRNQLRTFAAEPIDKPLPVLSPQERERLFFYVERFNARDFEALRDRLADEVKAELVGQTVMRGRREVSNYYSNYASDLRWRLTAGALEGYAGALVFDNRETAPLLPAYIVLLRWEGDLLMEIKDFRYARYIVDGADILSLTR</sequence>
<dbReference type="Gene3D" id="3.10.450.50">
    <property type="match status" value="1"/>
</dbReference>
<dbReference type="InterPro" id="IPR032710">
    <property type="entry name" value="NTF2-like_dom_sf"/>
</dbReference>
<dbReference type="InterPro" id="IPR036388">
    <property type="entry name" value="WH-like_DNA-bd_sf"/>
</dbReference>
<evidence type="ECO:0000259" key="7">
    <source>
        <dbReference type="Pfam" id="PF04542"/>
    </source>
</evidence>
<evidence type="ECO:0000256" key="4">
    <source>
        <dbReference type="ARBA" id="ARBA00023082"/>
    </source>
</evidence>
<keyword evidence="5" id="KW-0238">DNA-binding</keyword>
<dbReference type="SUPFAM" id="SSF88946">
    <property type="entry name" value="Sigma2 domain of RNA polymerase sigma factors"/>
    <property type="match status" value="1"/>
</dbReference>
<dbReference type="PANTHER" id="PTHR43133">
    <property type="entry name" value="RNA POLYMERASE ECF-TYPE SIGMA FACTO"/>
    <property type="match status" value="1"/>
</dbReference>
<dbReference type="InterPro" id="IPR013249">
    <property type="entry name" value="RNA_pol_sigma70_r4_t2"/>
</dbReference>
<dbReference type="SUPFAM" id="SSF54427">
    <property type="entry name" value="NTF2-like"/>
    <property type="match status" value="1"/>
</dbReference>
<organism evidence="9 10">
    <name type="scientific">Mesorhizobium retamae</name>
    <dbReference type="NCBI Taxonomy" id="2912854"/>
    <lineage>
        <taxon>Bacteria</taxon>
        <taxon>Pseudomonadati</taxon>
        <taxon>Pseudomonadota</taxon>
        <taxon>Alphaproteobacteria</taxon>
        <taxon>Hyphomicrobiales</taxon>
        <taxon>Phyllobacteriaceae</taxon>
        <taxon>Mesorhizobium</taxon>
    </lineage>
</organism>
<evidence type="ECO:0000313" key="9">
    <source>
        <dbReference type="EMBL" id="MCG7503928.1"/>
    </source>
</evidence>
<comment type="similarity">
    <text evidence="1">Belongs to the sigma-70 factor family. ECF subfamily.</text>
</comment>
<keyword evidence="10" id="KW-1185">Reference proteome</keyword>
<dbReference type="Gene3D" id="1.10.10.10">
    <property type="entry name" value="Winged helix-like DNA-binding domain superfamily/Winged helix DNA-binding domain"/>
    <property type="match status" value="1"/>
</dbReference>
<feature type="domain" description="RNA polymerase sigma-70 region 2" evidence="7">
    <location>
        <begin position="18"/>
        <end position="85"/>
    </location>
</feature>
<feature type="domain" description="RNA polymerase sigma factor 70 region 4 type 2" evidence="8">
    <location>
        <begin position="118"/>
        <end position="164"/>
    </location>
</feature>
<evidence type="ECO:0000256" key="1">
    <source>
        <dbReference type="ARBA" id="ARBA00010641"/>
    </source>
</evidence>
<protein>
    <submittedName>
        <fullName evidence="9">RNA polymerase sigma factor</fullName>
    </submittedName>
</protein>
<evidence type="ECO:0000256" key="2">
    <source>
        <dbReference type="ARBA" id="ARBA00011344"/>
    </source>
</evidence>
<dbReference type="InterPro" id="IPR039425">
    <property type="entry name" value="RNA_pol_sigma-70-like"/>
</dbReference>
<evidence type="ECO:0000256" key="3">
    <source>
        <dbReference type="ARBA" id="ARBA00023015"/>
    </source>
</evidence>
<accession>A0ABS9Q939</accession>
<dbReference type="Gene3D" id="1.10.1740.10">
    <property type="match status" value="1"/>
</dbReference>
<dbReference type="Pfam" id="PF04542">
    <property type="entry name" value="Sigma70_r2"/>
    <property type="match status" value="1"/>
</dbReference>
<dbReference type="CDD" id="cd06171">
    <property type="entry name" value="Sigma70_r4"/>
    <property type="match status" value="1"/>
</dbReference>
<dbReference type="NCBIfam" id="TIGR02937">
    <property type="entry name" value="sigma70-ECF"/>
    <property type="match status" value="1"/>
</dbReference>
<keyword evidence="4" id="KW-0731">Sigma factor</keyword>
<name>A0ABS9Q939_9HYPH</name>
<dbReference type="InterPro" id="IPR013325">
    <property type="entry name" value="RNA_pol_sigma_r2"/>
</dbReference>
<dbReference type="InterPro" id="IPR014284">
    <property type="entry name" value="RNA_pol_sigma-70_dom"/>
</dbReference>
<dbReference type="Pfam" id="PF08281">
    <property type="entry name" value="Sigma70_r4_2"/>
    <property type="match status" value="1"/>
</dbReference>
<proteinExistence type="inferred from homology"/>
<dbReference type="RefSeq" id="WP_239361874.1">
    <property type="nucleotide sequence ID" value="NZ_JAKREW010000001.1"/>
</dbReference>
<gene>
    <name evidence="9" type="ORF">L4923_02725</name>
</gene>